<evidence type="ECO:0000256" key="4">
    <source>
        <dbReference type="ARBA" id="ARBA00019744"/>
    </source>
</evidence>
<dbReference type="InterPro" id="IPR002589">
    <property type="entry name" value="Macro_dom"/>
</dbReference>
<dbReference type="EMBL" id="VIFY01000079">
    <property type="protein sequence ID" value="TQB71562.1"/>
    <property type="molecule type" value="Genomic_DNA"/>
</dbReference>
<dbReference type="InterPro" id="IPR043472">
    <property type="entry name" value="Macro_dom-like"/>
</dbReference>
<evidence type="ECO:0000256" key="7">
    <source>
        <dbReference type="SAM" id="MobiDB-lite"/>
    </source>
</evidence>
<protein>
    <recommendedName>
        <fullName evidence="4">ADP-ribose 1''-phosphate phosphatase</fullName>
        <ecNumber evidence="3">3.1.3.84</ecNumber>
    </recommendedName>
</protein>
<dbReference type="PANTHER" id="PTHR12521">
    <property type="entry name" value="PROTEIN C6ORF130"/>
    <property type="match status" value="1"/>
</dbReference>
<dbReference type="SUPFAM" id="SSF52949">
    <property type="entry name" value="Macro domain-like"/>
    <property type="match status" value="1"/>
</dbReference>
<evidence type="ECO:0000256" key="5">
    <source>
        <dbReference type="ARBA" id="ARBA00022912"/>
    </source>
</evidence>
<comment type="similarity">
    <text evidence="2">Belongs to the POA1 family.</text>
</comment>
<evidence type="ECO:0000256" key="2">
    <source>
        <dbReference type="ARBA" id="ARBA00006575"/>
    </source>
</evidence>
<evidence type="ECO:0000313" key="10">
    <source>
        <dbReference type="Proteomes" id="UP000319663"/>
    </source>
</evidence>
<keyword evidence="10" id="KW-1185">Reference proteome</keyword>
<gene>
    <name evidence="9" type="primary">POA1</name>
    <name evidence="9" type="ORF">MPDQ_007420</name>
</gene>
<dbReference type="Pfam" id="PF01661">
    <property type="entry name" value="Macro"/>
    <property type="match status" value="1"/>
</dbReference>
<proteinExistence type="inferred from homology"/>
<reference evidence="9 10" key="1">
    <citation type="submission" date="2019-06" db="EMBL/GenBank/DDBJ databases">
        <title>Wine fermentation using esterase from Monascus purpureus.</title>
        <authorList>
            <person name="Geng C."/>
            <person name="Zhang Y."/>
        </authorList>
    </citation>
    <scope>NUCLEOTIDE SEQUENCE [LARGE SCALE GENOMIC DNA]</scope>
    <source>
        <strain evidence="9">HQ1</strain>
    </source>
</reference>
<keyword evidence="5" id="KW-0904">Protein phosphatase</keyword>
<dbReference type="STRING" id="5098.A0A507QW78"/>
<accession>A0A507QW78</accession>
<comment type="function">
    <text evidence="1">Highly specific phosphatase involved in the metabolism of ADP-ribose 1''-phosphate (Appr1p) which is produced as a consequence of tRNA splicing.</text>
</comment>
<sequence>MSSTRDLSGVVEREGDLFDAPSGAALIHACNSQGVWGKGVAEAIKTRYPAAFEIYRSHCETHLTNPQYKTVSTSTSTLNEVEEILELKSNDDSDDDNSDTSSNTRAIRAPEGTALIIPPQRGDYENNSDNNGGKKHWIICLFTSGGFGRRRSSPGVILHNTLLAVRDMKEQLALLGEGNESKGGDNHSHNHDEAGNKDYNCKDEDEGLGMPSGLWSCRFNSGLFAVPWELSRKVLVEEGLTVTVVN</sequence>
<evidence type="ECO:0000256" key="1">
    <source>
        <dbReference type="ARBA" id="ARBA00002432"/>
    </source>
</evidence>
<evidence type="ECO:0000259" key="8">
    <source>
        <dbReference type="Pfam" id="PF01661"/>
    </source>
</evidence>
<dbReference type="GO" id="GO:0004721">
    <property type="term" value="F:phosphoprotein phosphatase activity"/>
    <property type="evidence" value="ECO:0007669"/>
    <property type="project" value="UniProtKB-KW"/>
</dbReference>
<evidence type="ECO:0000256" key="3">
    <source>
        <dbReference type="ARBA" id="ARBA00012983"/>
    </source>
</evidence>
<feature type="region of interest" description="Disordered" evidence="7">
    <location>
        <begin position="177"/>
        <end position="200"/>
    </location>
</feature>
<dbReference type="Gene3D" id="3.40.220.10">
    <property type="entry name" value="Leucine Aminopeptidase, subunit E, domain 1"/>
    <property type="match status" value="1"/>
</dbReference>
<feature type="compositionally biased region" description="Basic and acidic residues" evidence="7">
    <location>
        <begin position="179"/>
        <end position="200"/>
    </location>
</feature>
<organism evidence="9 10">
    <name type="scientific">Monascus purpureus</name>
    <name type="common">Red mold</name>
    <name type="synonym">Monascus anka</name>
    <dbReference type="NCBI Taxonomy" id="5098"/>
    <lineage>
        <taxon>Eukaryota</taxon>
        <taxon>Fungi</taxon>
        <taxon>Dikarya</taxon>
        <taxon>Ascomycota</taxon>
        <taxon>Pezizomycotina</taxon>
        <taxon>Eurotiomycetes</taxon>
        <taxon>Eurotiomycetidae</taxon>
        <taxon>Eurotiales</taxon>
        <taxon>Aspergillaceae</taxon>
        <taxon>Monascus</taxon>
    </lineage>
</organism>
<comment type="catalytic activity">
    <reaction evidence="6">
        <text>ADP-alpha-D-ribose 1''-phosphate + H2O = ADP-D-ribose + phosphate</text>
        <dbReference type="Rhea" id="RHEA:25029"/>
        <dbReference type="ChEBI" id="CHEBI:15377"/>
        <dbReference type="ChEBI" id="CHEBI:43474"/>
        <dbReference type="ChEBI" id="CHEBI:57967"/>
        <dbReference type="ChEBI" id="CHEBI:58753"/>
        <dbReference type="EC" id="3.1.3.84"/>
    </reaction>
</comment>
<dbReference type="AlphaFoldDB" id="A0A507QW78"/>
<feature type="region of interest" description="Disordered" evidence="7">
    <location>
        <begin position="86"/>
        <end position="108"/>
    </location>
</feature>
<name>A0A507QW78_MONPU</name>
<dbReference type="Proteomes" id="UP000319663">
    <property type="component" value="Unassembled WGS sequence"/>
</dbReference>
<dbReference type="InterPro" id="IPR050892">
    <property type="entry name" value="ADP-ribose_metab_enzymes"/>
</dbReference>
<evidence type="ECO:0000313" key="9">
    <source>
        <dbReference type="EMBL" id="TQB71562.1"/>
    </source>
</evidence>
<keyword evidence="5" id="KW-0378">Hydrolase</keyword>
<evidence type="ECO:0000256" key="6">
    <source>
        <dbReference type="ARBA" id="ARBA00034427"/>
    </source>
</evidence>
<dbReference type="GO" id="GO:0140291">
    <property type="term" value="P:peptidyl-glutamate ADP-deribosylation"/>
    <property type="evidence" value="ECO:0007669"/>
    <property type="project" value="TreeGrafter"/>
</dbReference>
<feature type="domain" description="Macro" evidence="8">
    <location>
        <begin position="27"/>
        <end position="78"/>
    </location>
</feature>
<dbReference type="PANTHER" id="PTHR12521:SF0">
    <property type="entry name" value="ADP-RIBOSE GLYCOHYDROLASE OARD1"/>
    <property type="match status" value="1"/>
</dbReference>
<dbReference type="EC" id="3.1.3.84" evidence="3"/>
<comment type="caution">
    <text evidence="9">The sequence shown here is derived from an EMBL/GenBank/DDBJ whole genome shotgun (WGS) entry which is preliminary data.</text>
</comment>